<evidence type="ECO:0000313" key="2">
    <source>
        <dbReference type="EMBL" id="MDI9860705.1"/>
    </source>
</evidence>
<feature type="chain" id="PRO_5045526519" evidence="1">
    <location>
        <begin position="21"/>
        <end position="807"/>
    </location>
</feature>
<dbReference type="Gene3D" id="2.60.40.10">
    <property type="entry name" value="Immunoglobulins"/>
    <property type="match status" value="2"/>
</dbReference>
<dbReference type="RefSeq" id="WP_283345325.1">
    <property type="nucleotide sequence ID" value="NZ_JASHIF010000012.1"/>
</dbReference>
<organism evidence="2 3">
    <name type="scientific">Flectobacillus roseus</name>
    <dbReference type="NCBI Taxonomy" id="502259"/>
    <lineage>
        <taxon>Bacteria</taxon>
        <taxon>Pseudomonadati</taxon>
        <taxon>Bacteroidota</taxon>
        <taxon>Cytophagia</taxon>
        <taxon>Cytophagales</taxon>
        <taxon>Flectobacillaceae</taxon>
        <taxon>Flectobacillus</taxon>
    </lineage>
</organism>
<keyword evidence="3" id="KW-1185">Reference proteome</keyword>
<reference evidence="2 3" key="1">
    <citation type="submission" date="2023-05" db="EMBL/GenBank/DDBJ databases">
        <title>Novel species of genus Flectobacillus isolated from stream in China.</title>
        <authorList>
            <person name="Lu H."/>
        </authorList>
    </citation>
    <scope>NUCLEOTIDE SEQUENCE [LARGE SCALE GENOMIC DNA]</scope>
    <source>
        <strain evidence="2 3">KCTC 42575</strain>
    </source>
</reference>
<dbReference type="Proteomes" id="UP001236507">
    <property type="component" value="Unassembled WGS sequence"/>
</dbReference>
<feature type="signal peptide" evidence="1">
    <location>
        <begin position="1"/>
        <end position="20"/>
    </location>
</feature>
<dbReference type="InterPro" id="IPR013783">
    <property type="entry name" value="Ig-like_fold"/>
</dbReference>
<dbReference type="EMBL" id="JASHIF010000012">
    <property type="protein sequence ID" value="MDI9860705.1"/>
    <property type="molecule type" value="Genomic_DNA"/>
</dbReference>
<dbReference type="InterPro" id="IPR026341">
    <property type="entry name" value="T9SS_type_B"/>
</dbReference>
<comment type="caution">
    <text evidence="2">The sequence shown here is derived from an EMBL/GenBank/DDBJ whole genome shotgun (WGS) entry which is preliminary data.</text>
</comment>
<protein>
    <submittedName>
        <fullName evidence="2">Gliding motility-associated C-terminal domain-containing protein</fullName>
    </submittedName>
</protein>
<proteinExistence type="predicted"/>
<evidence type="ECO:0000256" key="1">
    <source>
        <dbReference type="SAM" id="SignalP"/>
    </source>
</evidence>
<accession>A0ABT6YAW5</accession>
<evidence type="ECO:0000313" key="3">
    <source>
        <dbReference type="Proteomes" id="UP001236507"/>
    </source>
</evidence>
<gene>
    <name evidence="2" type="ORF">QM524_15925</name>
</gene>
<keyword evidence="1" id="KW-0732">Signal</keyword>
<sequence>MRLRLLIILLCITTVQPLFAQDPFVGGYLQLSKVSGTTNQFQLTVHLYISLHNATNQADLASGALTKDLRAKVFRKRDNVDVTTNIDASGVIDFTGGSSTSIDLNYPNNCNIGTLKSKDLVLGKNITLDFTQLSAPDGYYVIVERCCRSSQLVNIANPSSSSLVLYLFFTNAITQTPAFQEAQGSFYCLNQVNFVNLPVINSNGTSTEYSFEPLYKGLSSPSSPLVLPQLASPKEVTWLSGYSTSSPIASNIPIVLSNAGTVQFQPNKEGLYAMKIMATQKLGGNIISQAQVEYDVLVKDCKEVEKPRIYIEGNTNTAHINTITLCQKSYRVLETQANPNATYQWYYNGNPLSGATSNKLRINDDVTGDYRVEIKDPTATCKPTDTSLLTRVIGAGGVGLSLTPSLGTTICADKSPGTITPSISGANPADFSYDWTLDNFTLTSNREAAYDRSGVYRLVITQKASPFCTFDASLNIAVNPLPQVSVQNISNKTEVCEGEVVTLKADVNTGTTWLWQKDGANFSSDQTINITQSGNYQLQATSDKGCKKNAPEVVIRVYPKPKVTFAPIPSFCEAKNLSTDLSIYVTPVSSNAGVFSGKGMTGSVFDPSKAGSGVWPIVYEYTSADGCKNSATSNAIVDRVPRVQLGEDITIFRGQQVQIPVVGSQGSGYSFTWSPTTGLLNPTDFSPTAAPISHQEYTLEVVANTSKCKASDKINVFVYPKIDIPNSFTPNGDRINDTWELDGIGEYPNIEVKIYNRWGNEIFYSKGYSQPFDGIQEGQRIPTGTYYYVIKPNVNLPALTGYVTVVK</sequence>
<name>A0ABT6YAW5_9BACT</name>
<dbReference type="NCBIfam" id="TIGR04131">
    <property type="entry name" value="Bac_Flav_CTERM"/>
    <property type="match status" value="1"/>
</dbReference>
<dbReference type="Pfam" id="PF13585">
    <property type="entry name" value="CHU_C"/>
    <property type="match status" value="1"/>
</dbReference>